<keyword evidence="4 10" id="KW-0808">Transferase</keyword>
<evidence type="ECO:0000256" key="7">
    <source>
        <dbReference type="ARBA" id="ARBA00022842"/>
    </source>
</evidence>
<keyword evidence="12" id="KW-0472">Membrane</keyword>
<dbReference type="PIRSF" id="PIRSF006268">
    <property type="entry name" value="ApbE"/>
    <property type="match status" value="1"/>
</dbReference>
<dbReference type="GO" id="GO:0016740">
    <property type="term" value="F:transferase activity"/>
    <property type="evidence" value="ECO:0007669"/>
    <property type="project" value="UniProtKB-UniRule"/>
</dbReference>
<feature type="binding site" evidence="11">
    <location>
        <position position="293"/>
    </location>
    <ligand>
        <name>Mg(2+)</name>
        <dbReference type="ChEBI" id="CHEBI:18420"/>
    </ligand>
</feature>
<evidence type="ECO:0000256" key="1">
    <source>
        <dbReference type="ARBA" id="ARBA00011955"/>
    </source>
</evidence>
<dbReference type="PANTHER" id="PTHR30040">
    <property type="entry name" value="THIAMINE BIOSYNTHESIS LIPOPROTEIN APBE"/>
    <property type="match status" value="1"/>
</dbReference>
<dbReference type="AlphaFoldDB" id="A0A135YWG5"/>
<organism evidence="13 15">
    <name type="scientific">Peptostreptococcus anaerobius</name>
    <dbReference type="NCBI Taxonomy" id="1261"/>
    <lineage>
        <taxon>Bacteria</taxon>
        <taxon>Bacillati</taxon>
        <taxon>Bacillota</taxon>
        <taxon>Clostridia</taxon>
        <taxon>Peptostreptococcales</taxon>
        <taxon>Peptostreptococcaceae</taxon>
        <taxon>Peptostreptococcus</taxon>
    </lineage>
</organism>
<comment type="catalytic activity">
    <reaction evidence="9 10">
        <text>L-threonyl-[protein] + FAD = FMN-L-threonyl-[protein] + AMP + H(+)</text>
        <dbReference type="Rhea" id="RHEA:36847"/>
        <dbReference type="Rhea" id="RHEA-COMP:11060"/>
        <dbReference type="Rhea" id="RHEA-COMP:11061"/>
        <dbReference type="ChEBI" id="CHEBI:15378"/>
        <dbReference type="ChEBI" id="CHEBI:30013"/>
        <dbReference type="ChEBI" id="CHEBI:57692"/>
        <dbReference type="ChEBI" id="CHEBI:74257"/>
        <dbReference type="ChEBI" id="CHEBI:456215"/>
        <dbReference type="EC" id="2.7.1.180"/>
    </reaction>
</comment>
<dbReference type="Pfam" id="PF02424">
    <property type="entry name" value="ApbE"/>
    <property type="match status" value="1"/>
</dbReference>
<comment type="similarity">
    <text evidence="10">Belongs to the ApbE family.</text>
</comment>
<comment type="cofactor">
    <cofactor evidence="11">
        <name>Mg(2+)</name>
        <dbReference type="ChEBI" id="CHEBI:18420"/>
    </cofactor>
    <cofactor evidence="11">
        <name>Mn(2+)</name>
        <dbReference type="ChEBI" id="CHEBI:29035"/>
    </cofactor>
    <text evidence="11">Magnesium. Can also use manganese.</text>
</comment>
<evidence type="ECO:0000256" key="3">
    <source>
        <dbReference type="ARBA" id="ARBA00022630"/>
    </source>
</evidence>
<keyword evidence="3 10" id="KW-0285">Flavoprotein</keyword>
<dbReference type="GO" id="GO:0046872">
    <property type="term" value="F:metal ion binding"/>
    <property type="evidence" value="ECO:0007669"/>
    <property type="project" value="UniProtKB-UniRule"/>
</dbReference>
<gene>
    <name evidence="14" type="primary">apbE</name>
    <name evidence="13" type="ORF">HMPREF3195_00532</name>
    <name evidence="14" type="ORF">NCTC11460_01302</name>
</gene>
<accession>A0A135YWG5</accession>
<evidence type="ECO:0000256" key="12">
    <source>
        <dbReference type="SAM" id="Phobius"/>
    </source>
</evidence>
<sequence>MKKISLLKIIATIVIVGLIGMVSYNMFDKKDTYSTTNYYLDTVNNISVLNTRKSKADKLLPKVDKLILDIHNKMSSQMNSSEISAINMAAGIRPVKVSSDTFNVIKIAEGYSKITDHKFDVSIGPLTSLWNIGNDKARVPSEDEIKPLLGLVNYKDIVLNEKESTVFLKKSGMKLDVGGIAKGYCADKVADLLKSNGIKDAIINLGGNVYVFGHNSQGKNFSVGIQNPTTPEQKSMGIVVLTDKSVVTSGVYERYIEKDGKIYHHMLDPETGYPFDNNLQAVTIISEKSIDADALSTSTFGLGIEKGRKFIDSIDGVDAIFITKDRKVYTTKNIKNKLEITDDSFKLAD</sequence>
<feature type="binding site" evidence="11">
    <location>
        <position position="297"/>
    </location>
    <ligand>
        <name>Mg(2+)</name>
        <dbReference type="ChEBI" id="CHEBI:18420"/>
    </ligand>
</feature>
<dbReference type="EC" id="2.7.1.180" evidence="1 10"/>
<evidence type="ECO:0000313" key="15">
    <source>
        <dbReference type="Proteomes" id="UP000070326"/>
    </source>
</evidence>
<keyword evidence="12" id="KW-0812">Transmembrane</keyword>
<keyword evidence="6 10" id="KW-0274">FAD</keyword>
<dbReference type="eggNOG" id="COG1477">
    <property type="taxonomic scope" value="Bacteria"/>
</dbReference>
<evidence type="ECO:0000256" key="9">
    <source>
        <dbReference type="ARBA" id="ARBA00048540"/>
    </source>
</evidence>
<evidence type="ECO:0000256" key="6">
    <source>
        <dbReference type="ARBA" id="ARBA00022827"/>
    </source>
</evidence>
<evidence type="ECO:0000256" key="11">
    <source>
        <dbReference type="PIRSR" id="PIRSR006268-2"/>
    </source>
</evidence>
<protein>
    <recommendedName>
        <fullName evidence="2 10">FAD:protein FMN transferase</fullName>
        <ecNumber evidence="1 10">2.7.1.180</ecNumber>
    </recommendedName>
    <alternativeName>
        <fullName evidence="8 10">Flavin transferase</fullName>
    </alternativeName>
</protein>
<dbReference type="EMBL" id="LSQZ01000018">
    <property type="protein sequence ID" value="KXI13729.1"/>
    <property type="molecule type" value="Genomic_DNA"/>
</dbReference>
<dbReference type="PANTHER" id="PTHR30040:SF2">
    <property type="entry name" value="FAD:PROTEIN FMN TRANSFERASE"/>
    <property type="match status" value="1"/>
</dbReference>
<dbReference type="PATRIC" id="fig|1261.3.peg.801"/>
<evidence type="ECO:0000256" key="5">
    <source>
        <dbReference type="ARBA" id="ARBA00022723"/>
    </source>
</evidence>
<keyword evidence="14" id="KW-0449">Lipoprotein</keyword>
<evidence type="ECO:0000256" key="8">
    <source>
        <dbReference type="ARBA" id="ARBA00031306"/>
    </source>
</evidence>
<reference evidence="13 15" key="1">
    <citation type="submission" date="2016-02" db="EMBL/GenBank/DDBJ databases">
        <authorList>
            <person name="Wen L."/>
            <person name="He K."/>
            <person name="Yang H."/>
        </authorList>
    </citation>
    <scope>NUCLEOTIDE SEQUENCE [LARGE SCALE GENOMIC DNA]</scope>
    <source>
        <strain evidence="13 15">MJR8628A</strain>
    </source>
</reference>
<keyword evidence="7 10" id="KW-0460">Magnesium</keyword>
<evidence type="ECO:0000256" key="4">
    <source>
        <dbReference type="ARBA" id="ARBA00022679"/>
    </source>
</evidence>
<name>A0A135YWG5_9FIRM</name>
<evidence type="ECO:0000313" key="14">
    <source>
        <dbReference type="EMBL" id="SUB61371.1"/>
    </source>
</evidence>
<evidence type="ECO:0000256" key="2">
    <source>
        <dbReference type="ARBA" id="ARBA00016337"/>
    </source>
</evidence>
<dbReference type="STRING" id="1261.HMPREF3195_00532"/>
<dbReference type="InterPro" id="IPR003374">
    <property type="entry name" value="ApbE-like_sf"/>
</dbReference>
<keyword evidence="12" id="KW-1133">Transmembrane helix</keyword>
<evidence type="ECO:0000313" key="13">
    <source>
        <dbReference type="EMBL" id="KXI13729.1"/>
    </source>
</evidence>
<evidence type="ECO:0000256" key="10">
    <source>
        <dbReference type="PIRNR" id="PIRNR006268"/>
    </source>
</evidence>
<feature type="transmembrane region" description="Helical" evidence="12">
    <location>
        <begin position="7"/>
        <end position="27"/>
    </location>
</feature>
<dbReference type="Gene3D" id="3.10.520.10">
    <property type="entry name" value="ApbE-like domains"/>
    <property type="match status" value="1"/>
</dbReference>
<dbReference type="RefSeq" id="WP_002846585.1">
    <property type="nucleotide sequence ID" value="NZ_CP096607.1"/>
</dbReference>
<dbReference type="InterPro" id="IPR024932">
    <property type="entry name" value="ApbE"/>
</dbReference>
<dbReference type="SUPFAM" id="SSF143631">
    <property type="entry name" value="ApbE-like"/>
    <property type="match status" value="1"/>
</dbReference>
<dbReference type="Proteomes" id="UP000070326">
    <property type="component" value="Unassembled WGS sequence"/>
</dbReference>
<dbReference type="Proteomes" id="UP000255101">
    <property type="component" value="Unassembled WGS sequence"/>
</dbReference>
<keyword evidence="5 10" id="KW-0479">Metal-binding</keyword>
<evidence type="ECO:0000313" key="16">
    <source>
        <dbReference type="Proteomes" id="UP000255101"/>
    </source>
</evidence>
<proteinExistence type="inferred from homology"/>
<dbReference type="EMBL" id="UGTB01000004">
    <property type="protein sequence ID" value="SUB61371.1"/>
    <property type="molecule type" value="Genomic_DNA"/>
</dbReference>
<feature type="binding site" evidence="11">
    <location>
        <position position="179"/>
    </location>
    <ligand>
        <name>Mg(2+)</name>
        <dbReference type="ChEBI" id="CHEBI:18420"/>
    </ligand>
</feature>
<reference evidence="14 16" key="2">
    <citation type="submission" date="2018-06" db="EMBL/GenBank/DDBJ databases">
        <authorList>
            <consortium name="Pathogen Informatics"/>
            <person name="Doyle S."/>
        </authorList>
    </citation>
    <scope>NUCLEOTIDE SEQUENCE [LARGE SCALE GENOMIC DNA]</scope>
    <source>
        <strain evidence="14 16">NCTC11460</strain>
    </source>
</reference>